<dbReference type="KEGG" id="pseg:D3H65_28910"/>
<protein>
    <recommendedName>
        <fullName evidence="3">PRTase ComF-like</fullName>
    </recommendedName>
</protein>
<keyword evidence="2" id="KW-1185">Reference proteome</keyword>
<dbReference type="Pfam" id="PF15610">
    <property type="entry name" value="PRTase_3"/>
    <property type="match status" value="1"/>
</dbReference>
<name>A0A3B7MX12_9BACT</name>
<dbReference type="InterPro" id="IPR028944">
    <property type="entry name" value="PRTase_ComF-like"/>
</dbReference>
<dbReference type="OrthoDB" id="8420922at2"/>
<sequence>MSSVYSLHKIMGVDAFTFNPADYSRFKFGDGHIAESFGEALAHGFLAQHGEALKAGKQLVILPSPYFAIPTASYAMAGAFKKTINRFLAVNRLPVAEEAKIHRYKTYSLDYGELDADSRLNLILNDKYHLDSQFLRGKCLIFIDDIKITGSHELVIRNLLKQFALEEEVAYFLYFAQLDGKNIHPRIENDLNYSFVKSVHDLGSIINSGNFKVNTRIVKYILNAEFADFETFISKQSALFCEQLTDLAISNGYHEMEEYNKNFLQLLTITHQNHHICLSTYKKDNAPTLTSPNLP</sequence>
<reference evidence="1 2" key="1">
    <citation type="submission" date="2018-09" db="EMBL/GenBank/DDBJ databases">
        <title>Genome sequencing of strain 6GH32-13.</title>
        <authorList>
            <person name="Weon H.-Y."/>
            <person name="Heo J."/>
            <person name="Kwon S.-W."/>
        </authorList>
    </citation>
    <scope>NUCLEOTIDE SEQUENCE [LARGE SCALE GENOMIC DNA]</scope>
    <source>
        <strain evidence="1 2">5GH32-13</strain>
    </source>
</reference>
<gene>
    <name evidence="1" type="ORF">D3H65_28910</name>
</gene>
<evidence type="ECO:0000313" key="1">
    <source>
        <dbReference type="EMBL" id="AXY77759.1"/>
    </source>
</evidence>
<accession>A0A3B7MX12</accession>
<dbReference type="Proteomes" id="UP000263900">
    <property type="component" value="Chromosome"/>
</dbReference>
<evidence type="ECO:0000313" key="2">
    <source>
        <dbReference type="Proteomes" id="UP000263900"/>
    </source>
</evidence>
<dbReference type="AlphaFoldDB" id="A0A3B7MX12"/>
<proteinExistence type="predicted"/>
<evidence type="ECO:0008006" key="3">
    <source>
        <dbReference type="Google" id="ProtNLM"/>
    </source>
</evidence>
<dbReference type="RefSeq" id="WP_119053632.1">
    <property type="nucleotide sequence ID" value="NZ_CP032157.1"/>
</dbReference>
<dbReference type="EMBL" id="CP032157">
    <property type="protein sequence ID" value="AXY77759.1"/>
    <property type="molecule type" value="Genomic_DNA"/>
</dbReference>
<organism evidence="1 2">
    <name type="scientific">Paraflavitalea soli</name>
    <dbReference type="NCBI Taxonomy" id="2315862"/>
    <lineage>
        <taxon>Bacteria</taxon>
        <taxon>Pseudomonadati</taxon>
        <taxon>Bacteroidota</taxon>
        <taxon>Chitinophagia</taxon>
        <taxon>Chitinophagales</taxon>
        <taxon>Chitinophagaceae</taxon>
        <taxon>Paraflavitalea</taxon>
    </lineage>
</organism>